<evidence type="ECO:0000313" key="3">
    <source>
        <dbReference type="Proteomes" id="UP000637980"/>
    </source>
</evidence>
<evidence type="ECO:0008006" key="4">
    <source>
        <dbReference type="Google" id="ProtNLM"/>
    </source>
</evidence>
<dbReference type="Gene3D" id="3.20.20.100">
    <property type="entry name" value="NADP-dependent oxidoreductase domain"/>
    <property type="match status" value="1"/>
</dbReference>
<organism evidence="2 3">
    <name type="scientific">Pseudovibrio japonicus</name>
    <dbReference type="NCBI Taxonomy" id="366534"/>
    <lineage>
        <taxon>Bacteria</taxon>
        <taxon>Pseudomonadati</taxon>
        <taxon>Pseudomonadota</taxon>
        <taxon>Alphaproteobacteria</taxon>
        <taxon>Hyphomicrobiales</taxon>
        <taxon>Stappiaceae</taxon>
        <taxon>Pseudovibrio</taxon>
    </lineage>
</organism>
<protein>
    <recommendedName>
        <fullName evidence="4">Transposase</fullName>
    </recommendedName>
</protein>
<accession>A0ABQ3EHF6</accession>
<feature type="region of interest" description="Disordered" evidence="1">
    <location>
        <begin position="1"/>
        <end position="23"/>
    </location>
</feature>
<comment type="caution">
    <text evidence="2">The sequence shown here is derived from an EMBL/GenBank/DDBJ whole genome shotgun (WGS) entry which is preliminary data.</text>
</comment>
<name>A0ABQ3EHF6_9HYPH</name>
<evidence type="ECO:0000256" key="1">
    <source>
        <dbReference type="SAM" id="MobiDB-lite"/>
    </source>
</evidence>
<dbReference type="EMBL" id="BMXE01000004">
    <property type="protein sequence ID" value="GHB34810.1"/>
    <property type="molecule type" value="Genomic_DNA"/>
</dbReference>
<keyword evidence="3" id="KW-1185">Reference proteome</keyword>
<dbReference type="InterPro" id="IPR036812">
    <property type="entry name" value="NAD(P)_OxRdtase_dom_sf"/>
</dbReference>
<dbReference type="RefSeq" id="WP_189437158.1">
    <property type="nucleotide sequence ID" value="NZ_BMXE01000004.1"/>
</dbReference>
<gene>
    <name evidence="2" type="ORF">GCM10007094_25290</name>
</gene>
<sequence length="102" mass="11865">MGHISPAQHAERRTRRLRCLPPPPLVQGLLTTKHLKDLPKDSPLGRQVRSFKESFPTEENLNHMRALNHITQSRIQTLEQMALAWDVHKSRRRYGPRARTSL</sequence>
<dbReference type="SUPFAM" id="SSF51430">
    <property type="entry name" value="NAD(P)-linked oxidoreductase"/>
    <property type="match status" value="1"/>
</dbReference>
<evidence type="ECO:0000313" key="2">
    <source>
        <dbReference type="EMBL" id="GHB34810.1"/>
    </source>
</evidence>
<reference evidence="3" key="1">
    <citation type="journal article" date="2019" name="Int. J. Syst. Evol. Microbiol.">
        <title>The Global Catalogue of Microorganisms (GCM) 10K type strain sequencing project: providing services to taxonomists for standard genome sequencing and annotation.</title>
        <authorList>
            <consortium name="The Broad Institute Genomics Platform"/>
            <consortium name="The Broad Institute Genome Sequencing Center for Infectious Disease"/>
            <person name="Wu L."/>
            <person name="Ma J."/>
        </authorList>
    </citation>
    <scope>NUCLEOTIDE SEQUENCE [LARGE SCALE GENOMIC DNA]</scope>
    <source>
        <strain evidence="3">KCTC 12861</strain>
    </source>
</reference>
<dbReference type="Proteomes" id="UP000637980">
    <property type="component" value="Unassembled WGS sequence"/>
</dbReference>
<proteinExistence type="predicted"/>